<dbReference type="SMART" id="SM00490">
    <property type="entry name" value="HELICc"/>
    <property type="match status" value="1"/>
</dbReference>
<evidence type="ECO:0000256" key="2">
    <source>
        <dbReference type="ARBA" id="ARBA00022801"/>
    </source>
</evidence>
<dbReference type="OrthoDB" id="413460at2759"/>
<evidence type="ECO:0000256" key="1">
    <source>
        <dbReference type="ARBA" id="ARBA00022741"/>
    </source>
</evidence>
<dbReference type="InterPro" id="IPR014001">
    <property type="entry name" value="Helicase_ATP-bd"/>
</dbReference>
<dbReference type="PANTHER" id="PTHR45629">
    <property type="entry name" value="SNF2/RAD54 FAMILY MEMBER"/>
    <property type="match status" value="1"/>
</dbReference>
<dbReference type="InterPro" id="IPR050496">
    <property type="entry name" value="SNF2_RAD54_helicase_repair"/>
</dbReference>
<dbReference type="SMART" id="SM00487">
    <property type="entry name" value="DEXDc"/>
    <property type="match status" value="1"/>
</dbReference>
<dbReference type="Gene3D" id="3.40.50.300">
    <property type="entry name" value="P-loop containing nucleotide triphosphate hydrolases"/>
    <property type="match status" value="1"/>
</dbReference>
<evidence type="ECO:0000259" key="6">
    <source>
        <dbReference type="PROSITE" id="PS51194"/>
    </source>
</evidence>
<feature type="compositionally biased region" description="Low complexity" evidence="4">
    <location>
        <begin position="72"/>
        <end position="88"/>
    </location>
</feature>
<dbReference type="Pfam" id="PF00176">
    <property type="entry name" value="SNF2-rel_dom"/>
    <property type="match status" value="1"/>
</dbReference>
<dbReference type="SUPFAM" id="SSF52540">
    <property type="entry name" value="P-loop containing nucleoside triphosphate hydrolases"/>
    <property type="match status" value="2"/>
</dbReference>
<dbReference type="GO" id="GO:0005634">
    <property type="term" value="C:nucleus"/>
    <property type="evidence" value="ECO:0007669"/>
    <property type="project" value="TreeGrafter"/>
</dbReference>
<organism evidence="7 8">
    <name type="scientific">Ascobolus immersus RN42</name>
    <dbReference type="NCBI Taxonomy" id="1160509"/>
    <lineage>
        <taxon>Eukaryota</taxon>
        <taxon>Fungi</taxon>
        <taxon>Dikarya</taxon>
        <taxon>Ascomycota</taxon>
        <taxon>Pezizomycotina</taxon>
        <taxon>Pezizomycetes</taxon>
        <taxon>Pezizales</taxon>
        <taxon>Ascobolaceae</taxon>
        <taxon>Ascobolus</taxon>
    </lineage>
</organism>
<dbReference type="GO" id="GO:0005524">
    <property type="term" value="F:ATP binding"/>
    <property type="evidence" value="ECO:0007669"/>
    <property type="project" value="InterPro"/>
</dbReference>
<dbReference type="AlphaFoldDB" id="A0A3N4HRV1"/>
<dbReference type="FunFam" id="3.40.50.10810:FF:000020">
    <property type="entry name" value="DNA repair and recombination protein RAD54B"/>
    <property type="match status" value="1"/>
</dbReference>
<dbReference type="PROSITE" id="PS51194">
    <property type="entry name" value="HELICASE_CTER"/>
    <property type="match status" value="1"/>
</dbReference>
<dbReference type="InterPro" id="IPR027417">
    <property type="entry name" value="P-loop_NTPase"/>
</dbReference>
<dbReference type="InterPro" id="IPR049730">
    <property type="entry name" value="SNF2/RAD54-like_C"/>
</dbReference>
<gene>
    <name evidence="7" type="ORF">BJ508DRAFT_417549</name>
</gene>
<dbReference type="Gene3D" id="3.40.50.10810">
    <property type="entry name" value="Tandem AAA-ATPase domain"/>
    <property type="match status" value="1"/>
</dbReference>
<dbReference type="InterPro" id="IPR000330">
    <property type="entry name" value="SNF2_N"/>
</dbReference>
<keyword evidence="3" id="KW-0067">ATP-binding</keyword>
<feature type="region of interest" description="Disordered" evidence="4">
    <location>
        <begin position="207"/>
        <end position="230"/>
    </location>
</feature>
<sequence length="905" mass="101156">MYRKKFKPPLLKPRVPSTDNKPDDLEQPEAKRQKLDDAESIGATVEPTTETRRIPSLKPSGYRKPLLTLKNPATATITSSTPTSSSASDINPNEGFYNVLWRKYTNKKHKTFDGDGVLAVSDGYAVLKDETGKELGRTVCNKALQPLDMLSIGGKEVEIESIIPRDEFMAGRPFLAKATAATINKPTTPFINPARAVPKKSFKTPLIGNTVVPRKPGNEPTPRHDPNAENALVMTTPPPGYTKKETVAVVVDPFISQHLRPHQREGVKFLYDCVMGLKDYPGVGAILADEMGLGKTLQTIALLWTLFKQNPVWDSGPAIKKALIVCPVTLMQNWKKEFKKWLGNERIGVFVADGKSNIRDYTAGKIYQVMIVGYERLQKIQDELSKIDIDIVIADEGHRLKTENNKAAQAILSLKTDRRIILSGTPLQNDLREFFVMVDFVNPGLLGTYNSFKREFEGPIIRSRQPEATKTEKEKGEGRSQELSRLTNMFILRRTSSILAKYLPPKTEYVIFIKPSKLQVQLYQQILASCSLQAINNPQMSLQLITILKKLCNSPALLAPNNVPSQDEDDDTPTSILPTQLDPSTLTRSAVSASSKFTFLDRLLHTLSKTTDEKVILVSHYTATLTLLSKLLHARSLPHLRLDGSTPTNQRQSLVDTFNTTPPTTYFAFLLSSKAGGVGLNLIGASRLILIDSDWNPAIDLQAMARVHRDGQKREVRIYRLVTKGCLDEKIFMRQVVKTDLAERMLDGRGGREQAFSREELRRLFSVDEAECSSETEVGAHKGLGCSCRGRGTENRQEESDSEEEELEERPGLVKASQVKPEEVKEGRKKGLKALMGWRHVSGYNARECAVDPGEEEEEVVAEDGVVVKRERDERLRVELGDEVLRRVVRDGRSGVGYLFIRRSE</sequence>
<feature type="compositionally biased region" description="Basic and acidic residues" evidence="4">
    <location>
        <begin position="20"/>
        <end position="37"/>
    </location>
</feature>
<dbReference type="GO" id="GO:0015616">
    <property type="term" value="F:DNA translocase activity"/>
    <property type="evidence" value="ECO:0007669"/>
    <property type="project" value="TreeGrafter"/>
</dbReference>
<dbReference type="CDD" id="cd18793">
    <property type="entry name" value="SF2_C_SNF"/>
    <property type="match status" value="1"/>
</dbReference>
<reference evidence="7 8" key="1">
    <citation type="journal article" date="2018" name="Nat. Ecol. Evol.">
        <title>Pezizomycetes genomes reveal the molecular basis of ectomycorrhizal truffle lifestyle.</title>
        <authorList>
            <person name="Murat C."/>
            <person name="Payen T."/>
            <person name="Noel B."/>
            <person name="Kuo A."/>
            <person name="Morin E."/>
            <person name="Chen J."/>
            <person name="Kohler A."/>
            <person name="Krizsan K."/>
            <person name="Balestrini R."/>
            <person name="Da Silva C."/>
            <person name="Montanini B."/>
            <person name="Hainaut M."/>
            <person name="Levati E."/>
            <person name="Barry K.W."/>
            <person name="Belfiori B."/>
            <person name="Cichocki N."/>
            <person name="Clum A."/>
            <person name="Dockter R.B."/>
            <person name="Fauchery L."/>
            <person name="Guy J."/>
            <person name="Iotti M."/>
            <person name="Le Tacon F."/>
            <person name="Lindquist E.A."/>
            <person name="Lipzen A."/>
            <person name="Malagnac F."/>
            <person name="Mello A."/>
            <person name="Molinier V."/>
            <person name="Miyauchi S."/>
            <person name="Poulain J."/>
            <person name="Riccioni C."/>
            <person name="Rubini A."/>
            <person name="Sitrit Y."/>
            <person name="Splivallo R."/>
            <person name="Traeger S."/>
            <person name="Wang M."/>
            <person name="Zifcakova L."/>
            <person name="Wipf D."/>
            <person name="Zambonelli A."/>
            <person name="Paolocci F."/>
            <person name="Nowrousian M."/>
            <person name="Ottonello S."/>
            <person name="Baldrian P."/>
            <person name="Spatafora J.W."/>
            <person name="Henrissat B."/>
            <person name="Nagy L.G."/>
            <person name="Aury J.M."/>
            <person name="Wincker P."/>
            <person name="Grigoriev I.V."/>
            <person name="Bonfante P."/>
            <person name="Martin F.M."/>
        </authorList>
    </citation>
    <scope>NUCLEOTIDE SEQUENCE [LARGE SCALE GENOMIC DNA]</scope>
    <source>
        <strain evidence="7 8">RN42</strain>
    </source>
</reference>
<dbReference type="GO" id="GO:0000724">
    <property type="term" value="P:double-strand break repair via homologous recombination"/>
    <property type="evidence" value="ECO:0007669"/>
    <property type="project" value="TreeGrafter"/>
</dbReference>
<dbReference type="CDD" id="cd18004">
    <property type="entry name" value="DEXHc_RAD54"/>
    <property type="match status" value="1"/>
</dbReference>
<dbReference type="PANTHER" id="PTHR45629:SF7">
    <property type="entry name" value="DNA EXCISION REPAIR PROTEIN ERCC-6-RELATED"/>
    <property type="match status" value="1"/>
</dbReference>
<evidence type="ECO:0000313" key="8">
    <source>
        <dbReference type="Proteomes" id="UP000275078"/>
    </source>
</evidence>
<evidence type="ECO:0000256" key="3">
    <source>
        <dbReference type="ARBA" id="ARBA00022840"/>
    </source>
</evidence>
<protein>
    <submittedName>
        <fullName evidence="7">Uncharacterized protein</fullName>
    </submittedName>
</protein>
<dbReference type="Gene3D" id="1.20.120.850">
    <property type="entry name" value="SWI2/SNF2 ATPases, N-terminal domain"/>
    <property type="match status" value="1"/>
</dbReference>
<accession>A0A3N4HRV1</accession>
<keyword evidence="8" id="KW-1185">Reference proteome</keyword>
<dbReference type="GO" id="GO:0016787">
    <property type="term" value="F:hydrolase activity"/>
    <property type="evidence" value="ECO:0007669"/>
    <property type="project" value="UniProtKB-KW"/>
</dbReference>
<dbReference type="Pfam" id="PF00271">
    <property type="entry name" value="Helicase_C"/>
    <property type="match status" value="1"/>
</dbReference>
<feature type="domain" description="Helicase C-terminal" evidence="6">
    <location>
        <begin position="599"/>
        <end position="762"/>
    </location>
</feature>
<keyword evidence="1" id="KW-0547">Nucleotide-binding</keyword>
<dbReference type="InterPro" id="IPR038718">
    <property type="entry name" value="SNF2-like_sf"/>
</dbReference>
<feature type="region of interest" description="Disordered" evidence="4">
    <location>
        <begin position="562"/>
        <end position="581"/>
    </location>
</feature>
<dbReference type="GO" id="GO:0007131">
    <property type="term" value="P:reciprocal meiotic recombination"/>
    <property type="evidence" value="ECO:0007669"/>
    <property type="project" value="TreeGrafter"/>
</dbReference>
<feature type="region of interest" description="Disordered" evidence="4">
    <location>
        <begin position="1"/>
        <end position="89"/>
    </location>
</feature>
<dbReference type="PROSITE" id="PS51192">
    <property type="entry name" value="HELICASE_ATP_BIND_1"/>
    <property type="match status" value="1"/>
</dbReference>
<keyword evidence="2" id="KW-0378">Hydrolase</keyword>
<evidence type="ECO:0000313" key="7">
    <source>
        <dbReference type="EMBL" id="RPA76575.1"/>
    </source>
</evidence>
<proteinExistence type="predicted"/>
<name>A0A3N4HRV1_ASCIM</name>
<evidence type="ECO:0000259" key="5">
    <source>
        <dbReference type="PROSITE" id="PS51192"/>
    </source>
</evidence>
<evidence type="ECO:0000256" key="4">
    <source>
        <dbReference type="SAM" id="MobiDB-lite"/>
    </source>
</evidence>
<dbReference type="InterPro" id="IPR001650">
    <property type="entry name" value="Helicase_C-like"/>
</dbReference>
<dbReference type="EMBL" id="ML119742">
    <property type="protein sequence ID" value="RPA76575.1"/>
    <property type="molecule type" value="Genomic_DNA"/>
</dbReference>
<feature type="domain" description="Helicase ATP-binding" evidence="5">
    <location>
        <begin position="276"/>
        <end position="444"/>
    </location>
</feature>
<dbReference type="Proteomes" id="UP000275078">
    <property type="component" value="Unassembled WGS sequence"/>
</dbReference>
<feature type="region of interest" description="Disordered" evidence="4">
    <location>
        <begin position="783"/>
        <end position="813"/>
    </location>
</feature>
<dbReference type="STRING" id="1160509.A0A3N4HRV1"/>